<dbReference type="SMART" id="SM00451">
    <property type="entry name" value="ZnF_U1"/>
    <property type="match status" value="4"/>
</dbReference>
<keyword evidence="4 7" id="KW-0863">Zinc-finger</keyword>
<keyword evidence="5" id="KW-0862">Zinc</keyword>
<dbReference type="InterPro" id="IPR000253">
    <property type="entry name" value="FHA_dom"/>
</dbReference>
<keyword evidence="3" id="KW-0677">Repeat</keyword>
<gene>
    <name evidence="11" type="primary">LOC108010306</name>
</gene>
<dbReference type="PROSITE" id="PS50006">
    <property type="entry name" value="FHA_DOMAIN"/>
    <property type="match status" value="1"/>
</dbReference>
<feature type="domain" description="C2H2-type" evidence="9">
    <location>
        <begin position="456"/>
        <end position="484"/>
    </location>
</feature>
<dbReference type="Proteomes" id="UP001652628">
    <property type="component" value="Chromosome 2R"/>
</dbReference>
<dbReference type="InterPro" id="IPR013087">
    <property type="entry name" value="Znf_C2H2_type"/>
</dbReference>
<organism evidence="10 11">
    <name type="scientific">Drosophila suzukii</name>
    <name type="common">Spotted-wing drosophila fruit fly</name>
    <dbReference type="NCBI Taxonomy" id="28584"/>
    <lineage>
        <taxon>Eukaryota</taxon>
        <taxon>Metazoa</taxon>
        <taxon>Ecdysozoa</taxon>
        <taxon>Arthropoda</taxon>
        <taxon>Hexapoda</taxon>
        <taxon>Insecta</taxon>
        <taxon>Pterygota</taxon>
        <taxon>Neoptera</taxon>
        <taxon>Endopterygota</taxon>
        <taxon>Diptera</taxon>
        <taxon>Brachycera</taxon>
        <taxon>Muscomorpha</taxon>
        <taxon>Ephydroidea</taxon>
        <taxon>Drosophilidae</taxon>
        <taxon>Drosophila</taxon>
        <taxon>Sophophora</taxon>
    </lineage>
</organism>
<dbReference type="GO" id="GO:0003676">
    <property type="term" value="F:nucleic acid binding"/>
    <property type="evidence" value="ECO:0007669"/>
    <property type="project" value="InterPro"/>
</dbReference>
<dbReference type="GeneID" id="108010306"/>
<evidence type="ECO:0000256" key="1">
    <source>
        <dbReference type="ARBA" id="ARBA00004123"/>
    </source>
</evidence>
<dbReference type="Gene3D" id="3.30.160.60">
    <property type="entry name" value="Classic Zinc Finger"/>
    <property type="match status" value="3"/>
</dbReference>
<name>A0AB39Z9W5_DROSZ</name>
<dbReference type="RefSeq" id="XP_016930678.3">
    <property type="nucleotide sequence ID" value="XM_017075189.4"/>
</dbReference>
<evidence type="ECO:0000259" key="8">
    <source>
        <dbReference type="PROSITE" id="PS50006"/>
    </source>
</evidence>
<feature type="domain" description="C2H2-type" evidence="9">
    <location>
        <begin position="427"/>
        <end position="455"/>
    </location>
</feature>
<keyword evidence="2" id="KW-0479">Metal-binding</keyword>
<evidence type="ECO:0000259" key="9">
    <source>
        <dbReference type="PROSITE" id="PS50157"/>
    </source>
</evidence>
<dbReference type="PANTHER" id="PTHR24406">
    <property type="entry name" value="TRANSCRIPTIONAL REPRESSOR CTCFL-RELATED"/>
    <property type="match status" value="1"/>
</dbReference>
<keyword evidence="10" id="KW-1185">Reference proteome</keyword>
<evidence type="ECO:0000256" key="3">
    <source>
        <dbReference type="ARBA" id="ARBA00022737"/>
    </source>
</evidence>
<dbReference type="SUPFAM" id="SSF57667">
    <property type="entry name" value="beta-beta-alpha zinc fingers"/>
    <property type="match status" value="3"/>
</dbReference>
<dbReference type="SMART" id="SM00355">
    <property type="entry name" value="ZnF_C2H2"/>
    <property type="match status" value="7"/>
</dbReference>
<evidence type="ECO:0000313" key="11">
    <source>
        <dbReference type="RefSeq" id="XP_016930678.3"/>
    </source>
</evidence>
<dbReference type="PROSITE" id="PS50157">
    <property type="entry name" value="ZINC_FINGER_C2H2_2"/>
    <property type="match status" value="3"/>
</dbReference>
<dbReference type="GO" id="GO:0005634">
    <property type="term" value="C:nucleus"/>
    <property type="evidence" value="ECO:0007669"/>
    <property type="project" value="UniProtKB-SubCell"/>
</dbReference>
<reference evidence="11" key="1">
    <citation type="submission" date="2025-08" db="UniProtKB">
        <authorList>
            <consortium name="RefSeq"/>
        </authorList>
    </citation>
    <scope>IDENTIFICATION</scope>
</reference>
<dbReference type="GO" id="GO:0008270">
    <property type="term" value="F:zinc ion binding"/>
    <property type="evidence" value="ECO:0007669"/>
    <property type="project" value="UniProtKB-KW"/>
</dbReference>
<dbReference type="AlphaFoldDB" id="A0AB39Z9W5"/>
<dbReference type="PROSITE" id="PS00028">
    <property type="entry name" value="ZINC_FINGER_C2H2_1"/>
    <property type="match status" value="4"/>
</dbReference>
<evidence type="ECO:0000256" key="4">
    <source>
        <dbReference type="ARBA" id="ARBA00022771"/>
    </source>
</evidence>
<evidence type="ECO:0000256" key="2">
    <source>
        <dbReference type="ARBA" id="ARBA00022723"/>
    </source>
</evidence>
<feature type="domain" description="FHA" evidence="8">
    <location>
        <begin position="514"/>
        <end position="564"/>
    </location>
</feature>
<evidence type="ECO:0000313" key="10">
    <source>
        <dbReference type="Proteomes" id="UP001652628"/>
    </source>
</evidence>
<sequence length="625" mass="73392">MAWPGKLLVTYENFTADLPALRIDQKTEGCFGSCNCKCKCCQGFREKYVAFNGENALASQFSEGDDVQKMMRFRSSDMLLLLQAAQLRDNFWTNQYFKVDLQEDYQAILKVFEDKNRKVYLETVATIMDTVSTGYRRAVSQLEGHEAHGALRPKFASFILPGLRCVCYKCEHLPWKKLQDVEDHQRTHRYTDNFHCQICYRRFYLQHSLTSHISRQMGSFSEELYENERYKRLLENQKLKEQAELQIAPVKLEDIEVPVPRNLKMYFKEDSKPPIQKRKKSIHTNCPLCYEKYRFSFSHQLHMVRHKKDRSELNKLHFCSYCHRSFLTLKFLKKHQKRVRVSSNLLYRPFKCGTCPQRFQLWSSLERHLNQMHRKQNTCLICQLPTLARCCAAHTAMECREAIKKHRIKQRLLKGPPRGGCQKKPKPICKVCGREFANNFFLREHLNKKHLNRRNFTCEICGANFYSQGTMQTHRQSVHLLTQTIKCEVCELIIKSKRNYLRHLKSQSHKDNLTKLGRDKDKCNESLSSNPSTTNHINIAIKSTEDQHLMGSSTEYSALNNDRTVASQDGQEKNWQTPCRFQKPVKVTFCEPCGNSIIGSMQRHCRSTKHRLNMVVYNKKNNCTF</sequence>
<proteinExistence type="predicted"/>
<dbReference type="Pfam" id="PF00096">
    <property type="entry name" value="zf-C2H2"/>
    <property type="match status" value="3"/>
</dbReference>
<evidence type="ECO:0000256" key="6">
    <source>
        <dbReference type="ARBA" id="ARBA00023242"/>
    </source>
</evidence>
<evidence type="ECO:0000256" key="5">
    <source>
        <dbReference type="ARBA" id="ARBA00022833"/>
    </source>
</evidence>
<dbReference type="InterPro" id="IPR036236">
    <property type="entry name" value="Znf_C2H2_sf"/>
</dbReference>
<dbReference type="InterPro" id="IPR050888">
    <property type="entry name" value="ZnF_C2H2-type_TF"/>
</dbReference>
<keyword evidence="6" id="KW-0539">Nucleus</keyword>
<comment type="subcellular location">
    <subcellularLocation>
        <location evidence="1">Nucleus</location>
    </subcellularLocation>
</comment>
<protein>
    <submittedName>
        <fullName evidence="11">Zinc finger and BTB domain-containing protein 41</fullName>
    </submittedName>
</protein>
<feature type="domain" description="C2H2-type" evidence="9">
    <location>
        <begin position="350"/>
        <end position="378"/>
    </location>
</feature>
<evidence type="ECO:0000256" key="7">
    <source>
        <dbReference type="PROSITE-ProRule" id="PRU00042"/>
    </source>
</evidence>
<accession>A0AB39Z9W5</accession>
<dbReference type="InterPro" id="IPR003604">
    <property type="entry name" value="Matrin/U1-like-C_Znf_C2H2"/>
</dbReference>